<evidence type="ECO:0000313" key="2">
    <source>
        <dbReference type="EMBL" id="KAK0447257.1"/>
    </source>
</evidence>
<dbReference type="Gene3D" id="1.20.1250.20">
    <property type="entry name" value="MFS general substrate transporter like domains"/>
    <property type="match status" value="1"/>
</dbReference>
<keyword evidence="1" id="KW-1133">Transmembrane helix</keyword>
<feature type="transmembrane region" description="Helical" evidence="1">
    <location>
        <begin position="146"/>
        <end position="165"/>
    </location>
</feature>
<proteinExistence type="predicted"/>
<accession>A0AA39MUM9</accession>
<protein>
    <recommendedName>
        <fullName evidence="4">Major facilitator superfamily (MFS) profile domain-containing protein</fullName>
    </recommendedName>
</protein>
<keyword evidence="3" id="KW-1185">Reference proteome</keyword>
<dbReference type="Proteomes" id="UP001175226">
    <property type="component" value="Unassembled WGS sequence"/>
</dbReference>
<feature type="transmembrane region" description="Helical" evidence="1">
    <location>
        <begin position="113"/>
        <end position="134"/>
    </location>
</feature>
<dbReference type="EMBL" id="JAUEPT010000012">
    <property type="protein sequence ID" value="KAK0447257.1"/>
    <property type="molecule type" value="Genomic_DNA"/>
</dbReference>
<evidence type="ECO:0000256" key="1">
    <source>
        <dbReference type="SAM" id="Phobius"/>
    </source>
</evidence>
<comment type="caution">
    <text evidence="2">The sequence shown here is derived from an EMBL/GenBank/DDBJ whole genome shotgun (WGS) entry which is preliminary data.</text>
</comment>
<feature type="transmembrane region" description="Helical" evidence="1">
    <location>
        <begin position="201"/>
        <end position="222"/>
    </location>
</feature>
<reference evidence="2" key="1">
    <citation type="submission" date="2023-06" db="EMBL/GenBank/DDBJ databases">
        <authorList>
            <consortium name="Lawrence Berkeley National Laboratory"/>
            <person name="Ahrendt S."/>
            <person name="Sahu N."/>
            <person name="Indic B."/>
            <person name="Wong-Bajracharya J."/>
            <person name="Merenyi Z."/>
            <person name="Ke H.-M."/>
            <person name="Monk M."/>
            <person name="Kocsube S."/>
            <person name="Drula E."/>
            <person name="Lipzen A."/>
            <person name="Balint B."/>
            <person name="Henrissat B."/>
            <person name="Andreopoulos B."/>
            <person name="Martin F.M."/>
            <person name="Harder C.B."/>
            <person name="Rigling D."/>
            <person name="Ford K.L."/>
            <person name="Foster G.D."/>
            <person name="Pangilinan J."/>
            <person name="Papanicolaou A."/>
            <person name="Barry K."/>
            <person name="LaButti K."/>
            <person name="Viragh M."/>
            <person name="Koriabine M."/>
            <person name="Yan M."/>
            <person name="Riley R."/>
            <person name="Champramary S."/>
            <person name="Plett K.L."/>
            <person name="Tsai I.J."/>
            <person name="Slot J."/>
            <person name="Sipos G."/>
            <person name="Plett J."/>
            <person name="Nagy L.G."/>
            <person name="Grigoriev I.V."/>
        </authorList>
    </citation>
    <scope>NUCLEOTIDE SEQUENCE</scope>
    <source>
        <strain evidence="2">FPL87.14</strain>
    </source>
</reference>
<organism evidence="2 3">
    <name type="scientific">Armillaria borealis</name>
    <dbReference type="NCBI Taxonomy" id="47425"/>
    <lineage>
        <taxon>Eukaryota</taxon>
        <taxon>Fungi</taxon>
        <taxon>Dikarya</taxon>
        <taxon>Basidiomycota</taxon>
        <taxon>Agaricomycotina</taxon>
        <taxon>Agaricomycetes</taxon>
        <taxon>Agaricomycetidae</taxon>
        <taxon>Agaricales</taxon>
        <taxon>Marasmiineae</taxon>
        <taxon>Physalacriaceae</taxon>
        <taxon>Armillaria</taxon>
    </lineage>
</organism>
<dbReference type="AlphaFoldDB" id="A0AA39MUM9"/>
<evidence type="ECO:0000313" key="3">
    <source>
        <dbReference type="Proteomes" id="UP001175226"/>
    </source>
</evidence>
<keyword evidence="1" id="KW-0472">Membrane</keyword>
<evidence type="ECO:0008006" key="4">
    <source>
        <dbReference type="Google" id="ProtNLM"/>
    </source>
</evidence>
<dbReference type="InterPro" id="IPR036259">
    <property type="entry name" value="MFS_trans_sf"/>
</dbReference>
<keyword evidence="1" id="KW-0812">Transmembrane</keyword>
<gene>
    <name evidence="2" type="ORF">EV421DRAFT_191760</name>
</gene>
<name>A0AA39MUM9_9AGAR</name>
<sequence>MALNGWIRSHSCSSMINVFILPESLRILLRRGDVPAADNILRKIEADAMASDEDVPAEHGHYRGHGLHAAVHVRETGSVSESINCELRITGIPAALWFQYNDVLLIYLVRIHLIQPATSVGLIISGTAFLFAVALFRAERVSRRRILVFTHLAMIFGTFASISFYCQYCSIFPDPVLGYPVDHTIHTCGELTDGTSYSTTWFAVVLLSIILAAFYSTGLGNIPSQ</sequence>